<dbReference type="PROSITE" id="PS51831">
    <property type="entry name" value="HD"/>
    <property type="match status" value="1"/>
</dbReference>
<dbReference type="NCBIfam" id="TIGR03401">
    <property type="entry name" value="cyanamide_fam"/>
    <property type="match status" value="1"/>
</dbReference>
<evidence type="ECO:0000259" key="1">
    <source>
        <dbReference type="PROSITE" id="PS51831"/>
    </source>
</evidence>
<dbReference type="PANTHER" id="PTHR35569:SF1">
    <property type="entry name" value="CYANAMIDE HYDRATASE DDI2-RELATED"/>
    <property type="match status" value="1"/>
</dbReference>
<dbReference type="InterPro" id="IPR006674">
    <property type="entry name" value="HD_domain"/>
</dbReference>
<dbReference type="InterPro" id="IPR017771">
    <property type="entry name" value="Cyanamide_hydratase_HD"/>
</dbReference>
<dbReference type="SUPFAM" id="SSF109604">
    <property type="entry name" value="HD-domain/PDEase-like"/>
    <property type="match status" value="1"/>
</dbReference>
<proteinExistence type="predicted"/>
<keyword evidence="3" id="KW-1185">Reference proteome</keyword>
<feature type="domain" description="HD" evidence="1">
    <location>
        <begin position="63"/>
        <end position="172"/>
    </location>
</feature>
<accession>A0A9P4MSQ7</accession>
<dbReference type="Gene3D" id="1.10.3210.10">
    <property type="entry name" value="Hypothetical protein af1432"/>
    <property type="match status" value="1"/>
</dbReference>
<organism evidence="2 3">
    <name type="scientific">Delitschia confertaspora ATCC 74209</name>
    <dbReference type="NCBI Taxonomy" id="1513339"/>
    <lineage>
        <taxon>Eukaryota</taxon>
        <taxon>Fungi</taxon>
        <taxon>Dikarya</taxon>
        <taxon>Ascomycota</taxon>
        <taxon>Pezizomycotina</taxon>
        <taxon>Dothideomycetes</taxon>
        <taxon>Pleosporomycetidae</taxon>
        <taxon>Pleosporales</taxon>
        <taxon>Delitschiaceae</taxon>
        <taxon>Delitschia</taxon>
    </lineage>
</organism>
<dbReference type="PANTHER" id="PTHR35569">
    <property type="entry name" value="CYANAMIDE HYDRATASE DDI2-RELATED"/>
    <property type="match status" value="1"/>
</dbReference>
<sequence length="236" mass="26372">MSSNDRTISTDGWTAVPRAQSKILSHVDKNAPAKFIVDDIKLPDSEVVKKTYEYAKEHLPEETFNHSMRVFYYGSAIIHQHLPQFASFLETYFLTCLLHDIGTTKTNLNATRMSFEFYGGMLSLHKLQEFGASKSQAESVAEAIIRHQDLGESGTITSVGQLIQLATVFDNMGINPHLIHETTISSVAAAFPRKKWSSCFAATIREEIGLKPWCHTTAIDGFAEGVEGNKLMSRWD</sequence>
<dbReference type="AlphaFoldDB" id="A0A9P4MSQ7"/>
<protein>
    <submittedName>
        <fullName evidence="2">Cyanamide hydratase</fullName>
    </submittedName>
</protein>
<dbReference type="EMBL" id="ML993984">
    <property type="protein sequence ID" value="KAF2201262.1"/>
    <property type="molecule type" value="Genomic_DNA"/>
</dbReference>
<dbReference type="Proteomes" id="UP000799536">
    <property type="component" value="Unassembled WGS sequence"/>
</dbReference>
<dbReference type="Pfam" id="PF01966">
    <property type="entry name" value="HD"/>
    <property type="match status" value="1"/>
</dbReference>
<evidence type="ECO:0000313" key="3">
    <source>
        <dbReference type="Proteomes" id="UP000799536"/>
    </source>
</evidence>
<name>A0A9P4MSQ7_9PLEO</name>
<reference evidence="2" key="1">
    <citation type="journal article" date="2020" name="Stud. Mycol.">
        <title>101 Dothideomycetes genomes: a test case for predicting lifestyles and emergence of pathogens.</title>
        <authorList>
            <person name="Haridas S."/>
            <person name="Albert R."/>
            <person name="Binder M."/>
            <person name="Bloem J."/>
            <person name="Labutti K."/>
            <person name="Salamov A."/>
            <person name="Andreopoulos B."/>
            <person name="Baker S."/>
            <person name="Barry K."/>
            <person name="Bills G."/>
            <person name="Bluhm B."/>
            <person name="Cannon C."/>
            <person name="Castanera R."/>
            <person name="Culley D."/>
            <person name="Daum C."/>
            <person name="Ezra D."/>
            <person name="Gonzalez J."/>
            <person name="Henrissat B."/>
            <person name="Kuo A."/>
            <person name="Liang C."/>
            <person name="Lipzen A."/>
            <person name="Lutzoni F."/>
            <person name="Magnuson J."/>
            <person name="Mondo S."/>
            <person name="Nolan M."/>
            <person name="Ohm R."/>
            <person name="Pangilinan J."/>
            <person name="Park H.-J."/>
            <person name="Ramirez L."/>
            <person name="Alfaro M."/>
            <person name="Sun H."/>
            <person name="Tritt A."/>
            <person name="Yoshinaga Y."/>
            <person name="Zwiers L.-H."/>
            <person name="Turgeon B."/>
            <person name="Goodwin S."/>
            <person name="Spatafora J."/>
            <person name="Crous P."/>
            <person name="Grigoriev I."/>
        </authorList>
    </citation>
    <scope>NUCLEOTIDE SEQUENCE</scope>
    <source>
        <strain evidence="2">ATCC 74209</strain>
    </source>
</reference>
<comment type="caution">
    <text evidence="2">The sequence shown here is derived from an EMBL/GenBank/DDBJ whole genome shotgun (WGS) entry which is preliminary data.</text>
</comment>
<dbReference type="OrthoDB" id="409121at2759"/>
<gene>
    <name evidence="2" type="ORF">GQ43DRAFT_371926</name>
</gene>
<evidence type="ECO:0000313" key="2">
    <source>
        <dbReference type="EMBL" id="KAF2201262.1"/>
    </source>
</evidence>
<dbReference type="CDD" id="cd00077">
    <property type="entry name" value="HDc"/>
    <property type="match status" value="1"/>
</dbReference>
<dbReference type="InterPro" id="IPR003607">
    <property type="entry name" value="HD/PDEase_dom"/>
</dbReference>